<dbReference type="Gene3D" id="3.40.30.10">
    <property type="entry name" value="Glutaredoxin"/>
    <property type="match status" value="1"/>
</dbReference>
<keyword evidence="5" id="KW-0676">Redox-active center</keyword>
<evidence type="ECO:0000256" key="3">
    <source>
        <dbReference type="ARBA" id="ARBA00022982"/>
    </source>
</evidence>
<proteinExistence type="inferred from homology"/>
<keyword evidence="4" id="KW-1015">Disulfide bond</keyword>
<dbReference type="InterPro" id="IPR036249">
    <property type="entry name" value="Thioredoxin-like_sf"/>
</dbReference>
<comment type="caution">
    <text evidence="9">The sequence shown here is derived from an EMBL/GenBank/DDBJ whole genome shotgun (WGS) entry which is preliminary data.</text>
</comment>
<evidence type="ECO:0000313" key="10">
    <source>
        <dbReference type="Proteomes" id="UP000820669"/>
    </source>
</evidence>
<gene>
    <name evidence="9" type="primary">trxA</name>
    <name evidence="9" type="ORF">HF526_21110</name>
</gene>
<evidence type="ECO:0000256" key="2">
    <source>
        <dbReference type="ARBA" id="ARBA00022448"/>
    </source>
</evidence>
<dbReference type="InterPro" id="IPR013766">
    <property type="entry name" value="Thioredoxin_domain"/>
</dbReference>
<comment type="similarity">
    <text evidence="1">Belongs to the thioredoxin family.</text>
</comment>
<dbReference type="CDD" id="cd02947">
    <property type="entry name" value="TRX_family"/>
    <property type="match status" value="1"/>
</dbReference>
<dbReference type="PANTHER" id="PTHR45663:SF11">
    <property type="entry name" value="GEO12009P1"/>
    <property type="match status" value="1"/>
</dbReference>
<sequence>MSSGASGTGTVRKSVVTCPHCGRRNRVPAAADSIPKCGNCHNPLPWIVDAGDDDFAEIAERSPVPVVIDMWATWCGPCRMVSPALEQLAIERAGQIKLVKVDVDRSPRLSARFEIRAVPTLMVMRGGEVIARQPGAAPVHVLRNWLDEALGATGQSTAASGPDGSIAGSSDRLGQENRSS</sequence>
<evidence type="ECO:0000256" key="1">
    <source>
        <dbReference type="ARBA" id="ARBA00008987"/>
    </source>
</evidence>
<dbReference type="SUPFAM" id="SSF52833">
    <property type="entry name" value="Thioredoxin-like"/>
    <property type="match status" value="1"/>
</dbReference>
<evidence type="ECO:0000256" key="5">
    <source>
        <dbReference type="ARBA" id="ARBA00023284"/>
    </source>
</evidence>
<feature type="region of interest" description="Disordered" evidence="7">
    <location>
        <begin position="153"/>
        <end position="180"/>
    </location>
</feature>
<feature type="domain" description="Thioredoxin" evidence="8">
    <location>
        <begin position="28"/>
        <end position="151"/>
    </location>
</feature>
<dbReference type="RefSeq" id="WP_169383273.1">
    <property type="nucleotide sequence ID" value="NZ_JAAXLA010000042.1"/>
</dbReference>
<dbReference type="PROSITE" id="PS51352">
    <property type="entry name" value="THIOREDOXIN_2"/>
    <property type="match status" value="1"/>
</dbReference>
<dbReference type="Proteomes" id="UP000820669">
    <property type="component" value="Unassembled WGS sequence"/>
</dbReference>
<dbReference type="PRINTS" id="PR00421">
    <property type="entry name" value="THIOREDOXIN"/>
</dbReference>
<accession>A0ABX1SHD3</accession>
<protein>
    <recommendedName>
        <fullName evidence="6">Thioredoxin</fullName>
    </recommendedName>
</protein>
<evidence type="ECO:0000256" key="4">
    <source>
        <dbReference type="ARBA" id="ARBA00023157"/>
    </source>
</evidence>
<evidence type="ECO:0000313" key="9">
    <source>
        <dbReference type="EMBL" id="NMH99796.1"/>
    </source>
</evidence>
<dbReference type="InterPro" id="IPR017937">
    <property type="entry name" value="Thioredoxin_CS"/>
</dbReference>
<dbReference type="NCBIfam" id="TIGR01068">
    <property type="entry name" value="thioredoxin"/>
    <property type="match status" value="1"/>
</dbReference>
<name>A0ABX1SHD3_9PSEU</name>
<dbReference type="PROSITE" id="PS00194">
    <property type="entry name" value="THIOREDOXIN_1"/>
    <property type="match status" value="1"/>
</dbReference>
<keyword evidence="10" id="KW-1185">Reference proteome</keyword>
<dbReference type="InterPro" id="IPR005746">
    <property type="entry name" value="Thioredoxin"/>
</dbReference>
<keyword evidence="2" id="KW-0813">Transport</keyword>
<evidence type="ECO:0000256" key="6">
    <source>
        <dbReference type="NCBIfam" id="TIGR01068"/>
    </source>
</evidence>
<evidence type="ECO:0000259" key="8">
    <source>
        <dbReference type="PROSITE" id="PS51352"/>
    </source>
</evidence>
<evidence type="ECO:0000256" key="7">
    <source>
        <dbReference type="SAM" id="MobiDB-lite"/>
    </source>
</evidence>
<reference evidence="9 10" key="1">
    <citation type="submission" date="2020-04" db="EMBL/GenBank/DDBJ databases">
        <authorList>
            <person name="Klaysubun C."/>
            <person name="Duangmal K."/>
            <person name="Lipun K."/>
        </authorList>
    </citation>
    <scope>NUCLEOTIDE SEQUENCE [LARGE SCALE GENOMIC DNA]</scope>
    <source>
        <strain evidence="9 10">K10HN5</strain>
    </source>
</reference>
<dbReference type="Pfam" id="PF00085">
    <property type="entry name" value="Thioredoxin"/>
    <property type="match status" value="1"/>
</dbReference>
<dbReference type="Gene3D" id="2.30.30.380">
    <property type="entry name" value="Zn-finger domain of Sec23/24"/>
    <property type="match status" value="1"/>
</dbReference>
<organism evidence="9 10">
    <name type="scientific">Pseudonocardia acidicola</name>
    <dbReference type="NCBI Taxonomy" id="2724939"/>
    <lineage>
        <taxon>Bacteria</taxon>
        <taxon>Bacillati</taxon>
        <taxon>Actinomycetota</taxon>
        <taxon>Actinomycetes</taxon>
        <taxon>Pseudonocardiales</taxon>
        <taxon>Pseudonocardiaceae</taxon>
        <taxon>Pseudonocardia</taxon>
    </lineage>
</organism>
<dbReference type="PANTHER" id="PTHR45663">
    <property type="entry name" value="GEO12009P1"/>
    <property type="match status" value="1"/>
</dbReference>
<dbReference type="EMBL" id="JAAXLA010000042">
    <property type="protein sequence ID" value="NMH99796.1"/>
    <property type="molecule type" value="Genomic_DNA"/>
</dbReference>
<keyword evidence="3" id="KW-0249">Electron transport</keyword>